<name>A0A5C3FES1_9BASI</name>
<evidence type="ECO:0000313" key="1">
    <source>
        <dbReference type="EMBL" id="SPO42145.1"/>
    </source>
</evidence>
<organism evidence="1 2">
    <name type="scientific">Pseudozyma flocculosa</name>
    <dbReference type="NCBI Taxonomy" id="84751"/>
    <lineage>
        <taxon>Eukaryota</taxon>
        <taxon>Fungi</taxon>
        <taxon>Dikarya</taxon>
        <taxon>Basidiomycota</taxon>
        <taxon>Ustilaginomycotina</taxon>
        <taxon>Ustilaginomycetes</taxon>
        <taxon>Ustilaginales</taxon>
        <taxon>Ustilaginaceae</taxon>
        <taxon>Pseudozyma</taxon>
    </lineage>
</organism>
<evidence type="ECO:0000313" key="2">
    <source>
        <dbReference type="Proteomes" id="UP000323386"/>
    </source>
</evidence>
<accession>A0A5C3FES1</accession>
<dbReference type="Proteomes" id="UP000323386">
    <property type="component" value="Unassembled WGS sequence"/>
</dbReference>
<dbReference type="EMBL" id="OOIP01000038">
    <property type="protein sequence ID" value="SPO42145.1"/>
    <property type="molecule type" value="Genomic_DNA"/>
</dbReference>
<proteinExistence type="predicted"/>
<keyword evidence="2" id="KW-1185">Reference proteome</keyword>
<sequence>MNLACWPACFIWPICSDRTRRYAPLVPAPRALRPPTTRLLACLLACSLARYPSRSAGKAGQLAPRTALPAAFRRPAGLPNRMVADASKPRLARHHAYGRAVVWLTGSLEAFICEAHTAWKKQSKQAGRQASKGPRPHLHLPCLPAYARYKLHAPLALPFDPIAGPPPSDALLYQPPSLIRTTFGFALVSVLQSTICCTSVCDRRSALLLAYRAFLPIISCPCVLALPPRPGYRRAYTSNEHARPTQP</sequence>
<gene>
    <name evidence="1" type="ORF">PSFLO_07628</name>
</gene>
<protein>
    <submittedName>
        <fullName evidence="1">Uncharacterized protein</fullName>
    </submittedName>
</protein>
<reference evidence="1 2" key="1">
    <citation type="submission" date="2018-03" db="EMBL/GenBank/DDBJ databases">
        <authorList>
            <person name="Guldener U."/>
        </authorList>
    </citation>
    <scope>NUCLEOTIDE SEQUENCE [LARGE SCALE GENOMIC DNA]</scope>
    <source>
        <strain evidence="1 2">DAOM196992</strain>
    </source>
</reference>
<dbReference type="AlphaFoldDB" id="A0A5C3FES1"/>